<dbReference type="SUPFAM" id="SSF52540">
    <property type="entry name" value="P-loop containing nucleoside triphosphate hydrolases"/>
    <property type="match status" value="1"/>
</dbReference>
<dbReference type="InterPro" id="IPR026634">
    <property type="entry name" value="TPST-like"/>
</dbReference>
<sequence length="524" mass="57932">MTLGTTPPGNVQALLAALATAPEGEWLEQGRTLMLHGELPAALTVFDAATQHFPASSEAVLGFAGLLWQVGNTSRAEQVLAERLQAHPTDAGAAFLLASLLREQGRLTAVGQTLRTLFAQGPHDVDTAIRAVEMLDDYGRPDDAFAICEIAIDAGADDPRLHAYAGMLGIQLGLFERTRAHYTRALAQTPDALDWNIPLGLAGLQRYDTSAHEDFAFFQEALQRPGLTEPTRRALLFALGKAHDDVGDFAAATTYLRQANASVHAAGNWSRKHWKRSIEARLAAAPPSVVLSAPEDWTPVFVVGVPRSGTTLLAQQLARYPGVKNRGELGWLEFWEQRLSPITPTRRQLEEAARQVEQQLRQDDGDARWYIDKQPLNLLRVDLAMALWPNARFIHCERDARDIALSLWSQLFHDQAHDYAYDFSDIATVIRDCQRLAAHWQARYPASFLSVRYEQFVDAPEETLATIAQWLGLPGEPAPNAQAPQTSIATASTWQARQAVYRNSAGRWQQYLPYLPELAAIKPG</sequence>
<evidence type="ECO:0000313" key="3">
    <source>
        <dbReference type="Proteomes" id="UP000515873"/>
    </source>
</evidence>
<dbReference type="InterPro" id="IPR027417">
    <property type="entry name" value="P-loop_NTPase"/>
</dbReference>
<organism evidence="2 3">
    <name type="scientific">Dyella telluris</name>
    <dbReference type="NCBI Taxonomy" id="2763498"/>
    <lineage>
        <taxon>Bacteria</taxon>
        <taxon>Pseudomonadati</taxon>
        <taxon>Pseudomonadota</taxon>
        <taxon>Gammaproteobacteria</taxon>
        <taxon>Lysobacterales</taxon>
        <taxon>Rhodanobacteraceae</taxon>
        <taxon>Dyella</taxon>
    </lineage>
</organism>
<keyword evidence="1" id="KW-0808">Transferase</keyword>
<evidence type="ECO:0000256" key="1">
    <source>
        <dbReference type="ARBA" id="ARBA00022679"/>
    </source>
</evidence>
<protein>
    <submittedName>
        <fullName evidence="2">Tetratricopeptide repeat protein</fullName>
    </submittedName>
</protein>
<dbReference type="Pfam" id="PF14559">
    <property type="entry name" value="TPR_19"/>
    <property type="match status" value="1"/>
</dbReference>
<dbReference type="AlphaFoldDB" id="A0A7G8Q7S8"/>
<dbReference type="PANTHER" id="PTHR12788">
    <property type="entry name" value="PROTEIN-TYROSINE SULFOTRANSFERASE 2"/>
    <property type="match status" value="1"/>
</dbReference>
<dbReference type="Pfam" id="PF13469">
    <property type="entry name" value="Sulfotransfer_3"/>
    <property type="match status" value="1"/>
</dbReference>
<reference evidence="2 3" key="1">
    <citation type="submission" date="2020-08" db="EMBL/GenBank/DDBJ databases">
        <title>Dyella sp. G9 isolated from forest soil.</title>
        <authorList>
            <person name="Fu J."/>
            <person name="Qiu L."/>
        </authorList>
    </citation>
    <scope>NUCLEOTIDE SEQUENCE [LARGE SCALE GENOMIC DNA]</scope>
    <source>
        <strain evidence="2 3">G9</strain>
    </source>
</reference>
<dbReference type="SUPFAM" id="SSF48452">
    <property type="entry name" value="TPR-like"/>
    <property type="match status" value="1"/>
</dbReference>
<proteinExistence type="predicted"/>
<dbReference type="RefSeq" id="WP_187058266.1">
    <property type="nucleotide sequence ID" value="NZ_CP060412.1"/>
</dbReference>
<dbReference type="InterPro" id="IPR011990">
    <property type="entry name" value="TPR-like_helical_dom_sf"/>
</dbReference>
<gene>
    <name evidence="2" type="ORF">H8F01_06870</name>
</gene>
<dbReference type="KEGG" id="dtl:H8F01_06870"/>
<evidence type="ECO:0000313" key="2">
    <source>
        <dbReference type="EMBL" id="QNK02836.1"/>
    </source>
</evidence>
<accession>A0A7G8Q7S8</accession>
<dbReference type="EMBL" id="CP060412">
    <property type="protein sequence ID" value="QNK02836.1"/>
    <property type="molecule type" value="Genomic_DNA"/>
</dbReference>
<dbReference type="Proteomes" id="UP000515873">
    <property type="component" value="Chromosome"/>
</dbReference>
<dbReference type="Gene3D" id="1.25.40.10">
    <property type="entry name" value="Tetratricopeptide repeat domain"/>
    <property type="match status" value="1"/>
</dbReference>
<name>A0A7G8Q7S8_9GAMM</name>
<dbReference type="GO" id="GO:0008476">
    <property type="term" value="F:protein-tyrosine sulfotransferase activity"/>
    <property type="evidence" value="ECO:0007669"/>
    <property type="project" value="InterPro"/>
</dbReference>
<dbReference type="PANTHER" id="PTHR12788:SF10">
    <property type="entry name" value="PROTEIN-TYROSINE SULFOTRANSFERASE"/>
    <property type="match status" value="1"/>
</dbReference>
<keyword evidence="3" id="KW-1185">Reference proteome</keyword>
<dbReference type="Gene3D" id="3.40.50.300">
    <property type="entry name" value="P-loop containing nucleotide triphosphate hydrolases"/>
    <property type="match status" value="1"/>
</dbReference>